<dbReference type="Pfam" id="PF00082">
    <property type="entry name" value="Peptidase_S8"/>
    <property type="match status" value="1"/>
</dbReference>
<name>A0A6P7U7N6_9MOLL</name>
<dbReference type="PROSITE" id="PS51892">
    <property type="entry name" value="SUBTILASE"/>
    <property type="match status" value="1"/>
</dbReference>
<dbReference type="Proteomes" id="UP000515154">
    <property type="component" value="Unplaced"/>
</dbReference>
<gene>
    <name evidence="9" type="primary">LOC115231528</name>
</gene>
<dbReference type="RefSeq" id="XP_029657397.1">
    <property type="nucleotide sequence ID" value="XM_029801537.2"/>
</dbReference>
<keyword evidence="2" id="KW-0645">Protease</keyword>
<dbReference type="PANTHER" id="PTHR42884">
    <property type="entry name" value="PROPROTEIN CONVERTASE SUBTILISIN/KEXIN-RELATED"/>
    <property type="match status" value="1"/>
</dbReference>
<dbReference type="InterPro" id="IPR000209">
    <property type="entry name" value="Peptidase_S8/S53_dom"/>
</dbReference>
<dbReference type="CDD" id="cd04059">
    <property type="entry name" value="Peptidases_S8_Protein_convertases_Kexins_Furin-like"/>
    <property type="match status" value="1"/>
</dbReference>
<dbReference type="InterPro" id="IPR036852">
    <property type="entry name" value="Peptidase_S8/S53_dom_sf"/>
</dbReference>
<keyword evidence="4" id="KW-0720">Serine protease</keyword>
<dbReference type="PANTHER" id="PTHR42884:SF14">
    <property type="entry name" value="NEUROENDOCRINE CONVERTASE 1"/>
    <property type="match status" value="1"/>
</dbReference>
<dbReference type="GO" id="GO:0005615">
    <property type="term" value="C:extracellular space"/>
    <property type="evidence" value="ECO:0007669"/>
    <property type="project" value="TreeGrafter"/>
</dbReference>
<dbReference type="PROSITE" id="PS00137">
    <property type="entry name" value="SUBTILASE_HIS"/>
    <property type="match status" value="1"/>
</dbReference>
<evidence type="ECO:0000313" key="8">
    <source>
        <dbReference type="Proteomes" id="UP000515154"/>
    </source>
</evidence>
<dbReference type="GO" id="GO:0004252">
    <property type="term" value="F:serine-type endopeptidase activity"/>
    <property type="evidence" value="ECO:0007669"/>
    <property type="project" value="InterPro"/>
</dbReference>
<keyword evidence="8" id="KW-1185">Reference proteome</keyword>
<feature type="domain" description="Peptidase S8/S53" evidence="7">
    <location>
        <begin position="123"/>
        <end position="322"/>
    </location>
</feature>
<feature type="region of interest" description="Disordered" evidence="6">
    <location>
        <begin position="148"/>
        <end position="173"/>
    </location>
</feature>
<dbReference type="InterPro" id="IPR022398">
    <property type="entry name" value="Peptidase_S8_His-AS"/>
</dbReference>
<dbReference type="InterPro" id="IPR015500">
    <property type="entry name" value="Peptidase_S8_subtilisin-rel"/>
</dbReference>
<evidence type="ECO:0000256" key="2">
    <source>
        <dbReference type="ARBA" id="ARBA00022670"/>
    </source>
</evidence>
<proteinExistence type="inferred from homology"/>
<dbReference type="GO" id="GO:0016486">
    <property type="term" value="P:peptide hormone processing"/>
    <property type="evidence" value="ECO:0007669"/>
    <property type="project" value="TreeGrafter"/>
</dbReference>
<organism evidence="8 9">
    <name type="scientific">Octopus sinensis</name>
    <name type="common">East Asian common octopus</name>
    <dbReference type="NCBI Taxonomy" id="2607531"/>
    <lineage>
        <taxon>Eukaryota</taxon>
        <taxon>Metazoa</taxon>
        <taxon>Spiralia</taxon>
        <taxon>Lophotrochozoa</taxon>
        <taxon>Mollusca</taxon>
        <taxon>Cephalopoda</taxon>
        <taxon>Coleoidea</taxon>
        <taxon>Octopodiformes</taxon>
        <taxon>Octopoda</taxon>
        <taxon>Incirrata</taxon>
        <taxon>Octopodidae</taxon>
        <taxon>Octopus</taxon>
    </lineage>
</organism>
<evidence type="ECO:0000256" key="3">
    <source>
        <dbReference type="ARBA" id="ARBA00022801"/>
    </source>
</evidence>
<evidence type="ECO:0000256" key="6">
    <source>
        <dbReference type="SAM" id="MobiDB-lite"/>
    </source>
</evidence>
<dbReference type="SUPFAM" id="SSF52743">
    <property type="entry name" value="Subtilisin-like"/>
    <property type="match status" value="1"/>
</dbReference>
<dbReference type="PRINTS" id="PR00723">
    <property type="entry name" value="SUBTILISIN"/>
</dbReference>
<evidence type="ECO:0000256" key="1">
    <source>
        <dbReference type="ARBA" id="ARBA00005325"/>
    </source>
</evidence>
<protein>
    <submittedName>
        <fullName evidence="9">Neuroendocrine convertase 1</fullName>
    </submittedName>
</protein>
<evidence type="ECO:0000259" key="7">
    <source>
        <dbReference type="Pfam" id="PF00082"/>
    </source>
</evidence>
<dbReference type="GO" id="GO:0016020">
    <property type="term" value="C:membrane"/>
    <property type="evidence" value="ECO:0007669"/>
    <property type="project" value="TreeGrafter"/>
</dbReference>
<feature type="compositionally biased region" description="Basic and acidic residues" evidence="6">
    <location>
        <begin position="160"/>
        <end position="173"/>
    </location>
</feature>
<dbReference type="InterPro" id="IPR023827">
    <property type="entry name" value="Peptidase_S8_Asp-AS"/>
</dbReference>
<comment type="similarity">
    <text evidence="1">Belongs to the peptidase S8 family. Furin subfamily.</text>
</comment>
<dbReference type="GO" id="GO:0043005">
    <property type="term" value="C:neuron projection"/>
    <property type="evidence" value="ECO:0007669"/>
    <property type="project" value="TreeGrafter"/>
</dbReference>
<dbReference type="InterPro" id="IPR034182">
    <property type="entry name" value="Kexin/furin"/>
</dbReference>
<evidence type="ECO:0000313" key="9">
    <source>
        <dbReference type="RefSeq" id="XP_029657397.1"/>
    </source>
</evidence>
<dbReference type="PROSITE" id="PS00136">
    <property type="entry name" value="SUBTILASE_ASP"/>
    <property type="match status" value="1"/>
</dbReference>
<comment type="caution">
    <text evidence="5">Lacks conserved residue(s) required for the propagation of feature annotation.</text>
</comment>
<dbReference type="Gene3D" id="3.40.50.200">
    <property type="entry name" value="Peptidase S8/S53 domain"/>
    <property type="match status" value="1"/>
</dbReference>
<evidence type="ECO:0000256" key="4">
    <source>
        <dbReference type="ARBA" id="ARBA00022825"/>
    </source>
</evidence>
<evidence type="ECO:0000256" key="5">
    <source>
        <dbReference type="PROSITE-ProRule" id="PRU01240"/>
    </source>
</evidence>
<dbReference type="KEGG" id="osn:115231528"/>
<sequence>MDGLKLFTKSEAEMDSLVRSVQIFSNDIKIEFGLSKCVTMGMRRGKLVRTEGVVLPSGEIKILWFEQQQIRKRAKRSSEVLQLYRKDAFSDTLWSEEWYLRNPRSLKDADLLVLPCWAQNITGNGIVVTVLDDGIEWMHDDLRKNYDPKASVDLNDNDEDPRPRYDPSNENKHGTRCAGEIAMTANNNICGVGIAFNSKIGGVRMLDGPITDSLEARALGFNHKYIDIYSASWGPLDNGMTLDGPGTLSRKAMELSIKEGRDGKGVLYVWASGNGGNRDNCNCDGYASSIYTISISSITSTMMKPWYVEYCASTMASTFSGGLTLSEGKVVRYLCIILNTENTVSSYLCSWSSKPTNCFDL</sequence>
<keyword evidence="3" id="KW-0378">Hydrolase</keyword>
<dbReference type="AlphaFoldDB" id="A0A6P7U7N6"/>
<accession>A0A6P7U7N6</accession>
<reference evidence="9" key="1">
    <citation type="submission" date="2025-08" db="UniProtKB">
        <authorList>
            <consortium name="RefSeq"/>
        </authorList>
    </citation>
    <scope>IDENTIFICATION</scope>
</reference>